<name>A0A182NJ83_9DIPT</name>
<dbReference type="PANTHER" id="PTHR15608:SF0">
    <property type="entry name" value="HIV TAT-SPECIFIC FACTOR 1"/>
    <property type="match status" value="1"/>
</dbReference>
<comment type="similarity">
    <text evidence="1">Belongs to the HTATSF1 family.</text>
</comment>
<evidence type="ECO:0000256" key="1">
    <source>
        <dbReference type="ARBA" id="ARBA00007747"/>
    </source>
</evidence>
<dbReference type="FunFam" id="3.30.70.330:FF:000105">
    <property type="entry name" value="HIV Tat-specific factor 1 homolog"/>
    <property type="match status" value="1"/>
</dbReference>
<evidence type="ECO:0000256" key="3">
    <source>
        <dbReference type="ARBA" id="ARBA00022737"/>
    </source>
</evidence>
<keyword evidence="2" id="KW-0507">mRNA processing</keyword>
<dbReference type="STRING" id="7168.A0A182NJ83"/>
<dbReference type="PANTHER" id="PTHR15608">
    <property type="entry name" value="SPLICING FACTOR U2AF-ASSOCIATED PROTEIN 2"/>
    <property type="match status" value="1"/>
</dbReference>
<evidence type="ECO:0000313" key="8">
    <source>
        <dbReference type="EnsemblMetazoa" id="ADIR007707-PA"/>
    </source>
</evidence>
<proteinExistence type="inferred from homology"/>
<protein>
    <recommendedName>
        <fullName evidence="7">RRM domain-containing protein</fullName>
    </recommendedName>
</protein>
<accession>A0A182NJ83</accession>
<evidence type="ECO:0000256" key="4">
    <source>
        <dbReference type="ARBA" id="ARBA00022884"/>
    </source>
</evidence>
<reference evidence="8" key="2">
    <citation type="submission" date="2020-05" db="UniProtKB">
        <authorList>
            <consortium name="EnsemblMetazoa"/>
        </authorList>
    </citation>
    <scope>IDENTIFICATION</scope>
    <source>
        <strain evidence="8">WRAIR2</strain>
    </source>
</reference>
<dbReference type="VEuPathDB" id="VectorBase:ADIR007707"/>
<feature type="region of interest" description="Disordered" evidence="6">
    <location>
        <begin position="186"/>
        <end position="258"/>
    </location>
</feature>
<dbReference type="AlphaFoldDB" id="A0A182NJ83"/>
<dbReference type="InterPro" id="IPR012677">
    <property type="entry name" value="Nucleotide-bd_a/b_plait_sf"/>
</dbReference>
<dbReference type="InterPro" id="IPR034393">
    <property type="entry name" value="TatSF1-like"/>
</dbReference>
<dbReference type="CDD" id="cd12282">
    <property type="entry name" value="RRM2_TatSF1_like"/>
    <property type="match status" value="1"/>
</dbReference>
<feature type="compositionally biased region" description="Acidic residues" evidence="6">
    <location>
        <begin position="231"/>
        <end position="248"/>
    </location>
</feature>
<keyword evidence="5" id="KW-0508">mRNA splicing</keyword>
<dbReference type="InterPro" id="IPR035979">
    <property type="entry name" value="RBD_domain_sf"/>
</dbReference>
<dbReference type="InterPro" id="IPR000504">
    <property type="entry name" value="RRM_dom"/>
</dbReference>
<evidence type="ECO:0000259" key="7">
    <source>
        <dbReference type="Pfam" id="PF00076"/>
    </source>
</evidence>
<evidence type="ECO:0000256" key="2">
    <source>
        <dbReference type="ARBA" id="ARBA00022664"/>
    </source>
</evidence>
<keyword evidence="9" id="KW-1185">Reference proteome</keyword>
<feature type="domain" description="RRM" evidence="7">
    <location>
        <begin position="99"/>
        <end position="153"/>
    </location>
</feature>
<evidence type="ECO:0000256" key="6">
    <source>
        <dbReference type="SAM" id="MobiDB-lite"/>
    </source>
</evidence>
<dbReference type="GO" id="GO:0005686">
    <property type="term" value="C:U2 snRNP"/>
    <property type="evidence" value="ECO:0007669"/>
    <property type="project" value="TreeGrafter"/>
</dbReference>
<feature type="compositionally biased region" description="Basic and acidic residues" evidence="6">
    <location>
        <begin position="249"/>
        <end position="258"/>
    </location>
</feature>
<dbReference type="Gene3D" id="3.30.70.330">
    <property type="match status" value="1"/>
</dbReference>
<evidence type="ECO:0000313" key="9">
    <source>
        <dbReference type="Proteomes" id="UP000075884"/>
    </source>
</evidence>
<sequence>MIESVDLALKILDNYDVRGHKIKVQRAEFQMRGEYNPTLKPKMRKKEKERMKKMQESLFDWRPEKMRGERSKHERIVILKNLFEPELFDREVHLLLEYQNDLREECGKCGTVRRVLLYDRHPEGVAQVTMGDPEEADLVVQLMNGRFFGQRKLTAAIWDGRTKYRIAETDADIDKRRGNWEQYLETDDAAKAKDNDGDESPSPGKEATVEGGAKTPPEMKSDQEQQRPAVESDDAGTETEATDEDNESDDRKEQDQPV</sequence>
<evidence type="ECO:0000256" key="5">
    <source>
        <dbReference type="ARBA" id="ARBA00023187"/>
    </source>
</evidence>
<dbReference type="GO" id="GO:0005684">
    <property type="term" value="C:U2-type spliceosomal complex"/>
    <property type="evidence" value="ECO:0007669"/>
    <property type="project" value="TreeGrafter"/>
</dbReference>
<dbReference type="Proteomes" id="UP000075884">
    <property type="component" value="Unassembled WGS sequence"/>
</dbReference>
<dbReference type="GO" id="GO:0003723">
    <property type="term" value="F:RNA binding"/>
    <property type="evidence" value="ECO:0007669"/>
    <property type="project" value="UniProtKB-KW"/>
</dbReference>
<organism evidence="8 9">
    <name type="scientific">Anopheles dirus</name>
    <dbReference type="NCBI Taxonomy" id="7168"/>
    <lineage>
        <taxon>Eukaryota</taxon>
        <taxon>Metazoa</taxon>
        <taxon>Ecdysozoa</taxon>
        <taxon>Arthropoda</taxon>
        <taxon>Hexapoda</taxon>
        <taxon>Insecta</taxon>
        <taxon>Pterygota</taxon>
        <taxon>Neoptera</taxon>
        <taxon>Endopterygota</taxon>
        <taxon>Diptera</taxon>
        <taxon>Nematocera</taxon>
        <taxon>Culicoidea</taxon>
        <taxon>Culicidae</taxon>
        <taxon>Anophelinae</taxon>
        <taxon>Anopheles</taxon>
    </lineage>
</organism>
<dbReference type="Pfam" id="PF00076">
    <property type="entry name" value="RRM_1"/>
    <property type="match status" value="1"/>
</dbReference>
<reference evidence="9" key="1">
    <citation type="submission" date="2013-03" db="EMBL/GenBank/DDBJ databases">
        <title>The Genome Sequence of Anopheles dirus WRAIR2.</title>
        <authorList>
            <consortium name="The Broad Institute Genomics Platform"/>
            <person name="Neafsey D.E."/>
            <person name="Walton C."/>
            <person name="Walker B."/>
            <person name="Young S.K."/>
            <person name="Zeng Q."/>
            <person name="Gargeya S."/>
            <person name="Fitzgerald M."/>
            <person name="Haas B."/>
            <person name="Abouelleil A."/>
            <person name="Allen A.W."/>
            <person name="Alvarado L."/>
            <person name="Arachchi H.M."/>
            <person name="Berlin A.M."/>
            <person name="Chapman S.B."/>
            <person name="Gainer-Dewar J."/>
            <person name="Goldberg J."/>
            <person name="Griggs A."/>
            <person name="Gujja S."/>
            <person name="Hansen M."/>
            <person name="Howarth C."/>
            <person name="Imamovic A."/>
            <person name="Ireland A."/>
            <person name="Larimer J."/>
            <person name="McCowan C."/>
            <person name="Murphy C."/>
            <person name="Pearson M."/>
            <person name="Poon T.W."/>
            <person name="Priest M."/>
            <person name="Roberts A."/>
            <person name="Saif S."/>
            <person name="Shea T."/>
            <person name="Sisk P."/>
            <person name="Sykes S."/>
            <person name="Wortman J."/>
            <person name="Nusbaum C."/>
            <person name="Birren B."/>
        </authorList>
    </citation>
    <scope>NUCLEOTIDE SEQUENCE [LARGE SCALE GENOMIC DNA]</scope>
    <source>
        <strain evidence="9">WRAIR2</strain>
    </source>
</reference>
<keyword evidence="4" id="KW-0694">RNA-binding</keyword>
<dbReference type="EnsemblMetazoa" id="ADIR007707-RA">
    <property type="protein sequence ID" value="ADIR007707-PA"/>
    <property type="gene ID" value="ADIR007707"/>
</dbReference>
<dbReference type="GO" id="GO:0000398">
    <property type="term" value="P:mRNA splicing, via spliceosome"/>
    <property type="evidence" value="ECO:0007669"/>
    <property type="project" value="UniProtKB-ARBA"/>
</dbReference>
<keyword evidence="3" id="KW-0677">Repeat</keyword>
<dbReference type="SUPFAM" id="SSF54928">
    <property type="entry name" value="RNA-binding domain, RBD"/>
    <property type="match status" value="1"/>
</dbReference>